<dbReference type="Proteomes" id="UP000789702">
    <property type="component" value="Unassembled WGS sequence"/>
</dbReference>
<accession>A0ACA9LAZ0</accession>
<keyword evidence="2" id="KW-1185">Reference proteome</keyword>
<evidence type="ECO:0000313" key="1">
    <source>
        <dbReference type="EMBL" id="CAG8519485.1"/>
    </source>
</evidence>
<evidence type="ECO:0000313" key="2">
    <source>
        <dbReference type="Proteomes" id="UP000789702"/>
    </source>
</evidence>
<reference evidence="1" key="1">
    <citation type="submission" date="2021-06" db="EMBL/GenBank/DDBJ databases">
        <authorList>
            <person name="Kallberg Y."/>
            <person name="Tangrot J."/>
            <person name="Rosling A."/>
        </authorList>
    </citation>
    <scope>NUCLEOTIDE SEQUENCE</scope>
    <source>
        <strain evidence="1">IL203A</strain>
    </source>
</reference>
<organism evidence="1 2">
    <name type="scientific">Dentiscutata heterogama</name>
    <dbReference type="NCBI Taxonomy" id="1316150"/>
    <lineage>
        <taxon>Eukaryota</taxon>
        <taxon>Fungi</taxon>
        <taxon>Fungi incertae sedis</taxon>
        <taxon>Mucoromycota</taxon>
        <taxon>Glomeromycotina</taxon>
        <taxon>Glomeromycetes</taxon>
        <taxon>Diversisporales</taxon>
        <taxon>Gigasporaceae</taxon>
        <taxon>Dentiscutata</taxon>
    </lineage>
</organism>
<protein>
    <submittedName>
        <fullName evidence="1">2780_t:CDS:1</fullName>
    </submittedName>
</protein>
<gene>
    <name evidence="1" type="ORF">DHETER_LOCUS3843</name>
</gene>
<name>A0ACA9LAZ0_9GLOM</name>
<comment type="caution">
    <text evidence="1">The sequence shown here is derived from an EMBL/GenBank/DDBJ whole genome shotgun (WGS) entry which is preliminary data.</text>
</comment>
<dbReference type="EMBL" id="CAJVPU010003536">
    <property type="protein sequence ID" value="CAG8519485.1"/>
    <property type="molecule type" value="Genomic_DNA"/>
</dbReference>
<proteinExistence type="predicted"/>
<sequence length="311" mass="36271">MSGTPVPDSIDNMTVHFFKKYYRVLSVIPGIGTLCAVSKMILYGLHGTDWSSDTPIGVLLDTVFPGKTLVKMTILVMIDSIYHNGFEYLKNKMQSSRKNIVDDDRDKIDFNNEHCLFIDNEVATQDDIANSLRIIFHFQNFKRSSYYGHISYSSYIENRMIIMTFSDDGGVSLFLNFDKDASKTKKNYIKIVNGVLGLNRETDKYSFGKDQDYYNYEFFFQNLQDVVSGKTILVHGEIFFIMKNLEDKTVAESRLRINTADNFFYIKNLNNHYYYFVPEKNESSSQLVFKRGDKFKKFDALFYFANDRIYH</sequence>